<dbReference type="Pfam" id="PF00071">
    <property type="entry name" value="Ras"/>
    <property type="match status" value="1"/>
</dbReference>
<protein>
    <submittedName>
        <fullName evidence="3">Uncharacterized protein</fullName>
    </submittedName>
</protein>
<keyword evidence="2" id="KW-0342">GTP-binding</keyword>
<sequence>MRNTSVIPIQHCWEHEYPFAYRTFREDDNQAAPKKSSRLALLRSRIASFRKSRNASLDIATPPAHSQETRSVFAPTAHHLENQSSSAPVMFDKRSGQTLFKNIFSRKRERSPTPPPLSIQEPVKLKFLFVGDHASGQTSLLYRTTFGYFPDDTSGAGDLNIVSRLSYMVWDAVFLCFDVKEKMGLLKVLSWWQRAVDTDFCANSEPLIYLLGLKKDLRMECSFEDHRLAMGTGLTLGLPSCCVNPKDADWHARRIGAERFTECSALTGDGVETLLEEAGGVAVRRNLGSEGGKVMERVVRRRLA</sequence>
<dbReference type="InterPro" id="IPR001806">
    <property type="entry name" value="Small_GTPase"/>
</dbReference>
<dbReference type="EMBL" id="BAAFGZ010000107">
    <property type="protein sequence ID" value="GAB0135039.1"/>
    <property type="molecule type" value="Genomic_DNA"/>
</dbReference>
<keyword evidence="4" id="KW-1185">Reference proteome</keyword>
<dbReference type="InterPro" id="IPR027417">
    <property type="entry name" value="P-loop_NTPase"/>
</dbReference>
<comment type="caution">
    <text evidence="3">The sequence shown here is derived from an EMBL/GenBank/DDBJ whole genome shotgun (WGS) entry which is preliminary data.</text>
</comment>
<evidence type="ECO:0000256" key="1">
    <source>
        <dbReference type="ARBA" id="ARBA00022741"/>
    </source>
</evidence>
<dbReference type="SMART" id="SM00174">
    <property type="entry name" value="RHO"/>
    <property type="match status" value="1"/>
</dbReference>
<accession>A0ABQ0CNM4</accession>
<keyword evidence="1" id="KW-0547">Nucleotide-binding</keyword>
<dbReference type="SMART" id="SM00175">
    <property type="entry name" value="RAB"/>
    <property type="match status" value="1"/>
</dbReference>
<name>A0ABQ0CNM4_9HYPO</name>
<proteinExistence type="predicted"/>
<gene>
    <name evidence="3" type="primary">g3391</name>
    <name evidence="3" type="ORF">EsDP_00003391</name>
</gene>
<dbReference type="PANTHER" id="PTHR24072">
    <property type="entry name" value="RHO FAMILY GTPASE"/>
    <property type="match status" value="1"/>
</dbReference>
<dbReference type="SUPFAM" id="SSF52540">
    <property type="entry name" value="P-loop containing nucleoside triphosphate hydrolases"/>
    <property type="match status" value="1"/>
</dbReference>
<dbReference type="Gene3D" id="3.40.50.300">
    <property type="entry name" value="P-loop containing nucleotide triphosphate hydrolases"/>
    <property type="match status" value="1"/>
</dbReference>
<evidence type="ECO:0000256" key="2">
    <source>
        <dbReference type="ARBA" id="ARBA00023134"/>
    </source>
</evidence>
<reference evidence="4" key="1">
    <citation type="submission" date="2024-06" db="EMBL/GenBank/DDBJ databases">
        <title>Draft Genome Sequences of Epichloe bromicola Strains Isolated from Elymus ciliaris.</title>
        <authorList>
            <consortium name="Epichloe bromicola genome sequencing consortium"/>
            <person name="Miura A."/>
            <person name="Imano S."/>
            <person name="Ashida A."/>
            <person name="Sato I."/>
            <person name="Chiba S."/>
            <person name="Tanaka A."/>
            <person name="Camagna M."/>
            <person name="Takemoto D."/>
        </authorList>
    </citation>
    <scope>NUCLEOTIDE SEQUENCE [LARGE SCALE GENOMIC DNA]</scope>
    <source>
        <strain evidence="4">DP</strain>
    </source>
</reference>
<organism evidence="3 4">
    <name type="scientific">Epichloe bromicola</name>
    <dbReference type="NCBI Taxonomy" id="79588"/>
    <lineage>
        <taxon>Eukaryota</taxon>
        <taxon>Fungi</taxon>
        <taxon>Dikarya</taxon>
        <taxon>Ascomycota</taxon>
        <taxon>Pezizomycotina</taxon>
        <taxon>Sordariomycetes</taxon>
        <taxon>Hypocreomycetidae</taxon>
        <taxon>Hypocreales</taxon>
        <taxon>Clavicipitaceae</taxon>
        <taxon>Epichloe</taxon>
    </lineage>
</organism>
<dbReference type="Proteomes" id="UP001562357">
    <property type="component" value="Unassembled WGS sequence"/>
</dbReference>
<evidence type="ECO:0000313" key="3">
    <source>
        <dbReference type="EMBL" id="GAB0135039.1"/>
    </source>
</evidence>
<dbReference type="InterPro" id="IPR003578">
    <property type="entry name" value="Small_GTPase_Rho"/>
</dbReference>
<evidence type="ECO:0000313" key="4">
    <source>
        <dbReference type="Proteomes" id="UP001562357"/>
    </source>
</evidence>